<comment type="caution">
    <text evidence="2">The sequence shown here is derived from an EMBL/GenBank/DDBJ whole genome shotgun (WGS) entry which is preliminary data.</text>
</comment>
<evidence type="ECO:0000256" key="1">
    <source>
        <dbReference type="SAM" id="MobiDB-lite"/>
    </source>
</evidence>
<gene>
    <name evidence="2" type="ORF">CFIO01_01308</name>
</gene>
<name>A0A010SDX7_9PEZI</name>
<feature type="region of interest" description="Disordered" evidence="1">
    <location>
        <begin position="82"/>
        <end position="102"/>
    </location>
</feature>
<dbReference type="EMBL" id="JARH01000269">
    <property type="protein sequence ID" value="EXF82938.1"/>
    <property type="molecule type" value="Genomic_DNA"/>
</dbReference>
<dbReference type="HOGENOM" id="CLU_039644_0_0_1"/>
<accession>A0A010SDX7</accession>
<keyword evidence="3" id="KW-1185">Reference proteome</keyword>
<dbReference type="OrthoDB" id="4757095at2759"/>
<evidence type="ECO:0000313" key="3">
    <source>
        <dbReference type="Proteomes" id="UP000020467"/>
    </source>
</evidence>
<reference evidence="2 3" key="1">
    <citation type="submission" date="2014-02" db="EMBL/GenBank/DDBJ databases">
        <title>The genome sequence of Colletotrichum fioriniae PJ7.</title>
        <authorList>
            <person name="Baroncelli R."/>
            <person name="Thon M.R."/>
        </authorList>
    </citation>
    <scope>NUCLEOTIDE SEQUENCE [LARGE SCALE GENOMIC DNA]</scope>
    <source>
        <strain evidence="2 3">PJ7</strain>
    </source>
</reference>
<organism evidence="2 3">
    <name type="scientific">Colletotrichum fioriniae PJ7</name>
    <dbReference type="NCBI Taxonomy" id="1445577"/>
    <lineage>
        <taxon>Eukaryota</taxon>
        <taxon>Fungi</taxon>
        <taxon>Dikarya</taxon>
        <taxon>Ascomycota</taxon>
        <taxon>Pezizomycotina</taxon>
        <taxon>Sordariomycetes</taxon>
        <taxon>Hypocreomycetidae</taxon>
        <taxon>Glomerellales</taxon>
        <taxon>Glomerellaceae</taxon>
        <taxon>Colletotrichum</taxon>
        <taxon>Colletotrichum acutatum species complex</taxon>
    </lineage>
</organism>
<dbReference type="Proteomes" id="UP000020467">
    <property type="component" value="Unassembled WGS sequence"/>
</dbReference>
<dbReference type="AlphaFoldDB" id="A0A010SDX7"/>
<dbReference type="eggNOG" id="ENOG502RJ5E">
    <property type="taxonomic scope" value="Eukaryota"/>
</dbReference>
<dbReference type="KEGG" id="cfj:CFIO01_01308"/>
<protein>
    <submittedName>
        <fullName evidence="2">Uncharacterized protein</fullName>
    </submittedName>
</protein>
<sequence length="379" mass="42962">MNDQLRQPGHSGVRSIVNSPLALARKLKTRLNSVRSDIKVRINSIATIPKLHVFSGSDSSETLVADHESYRASVEDLLGGISHNHDDNLHGPPRSPPLDHSSTGFLGRLPKEIREIIYQELWRTTGLGQHIVWTEAGFGHSRCLLEMPESTIVEGYDAWEFKWMGSDSGARGSVSLWYKREMSTWCDHWKCDEARDEREIWRDIARRRTGYGVSVDISSPYLPLMLTLFTITDINLARNLFGVRWKTSSSHPLRRISLSFRRQADQGSTFERWVESWSAILRLLDTPQLITVNLWLDSDIYYERYWLSVTGNVLRRVPEALAHKVAVSLPPDGHGDRIAGAAWLTGLDEVPWAASNTGARSLRREGGEVVNSEVRRARV</sequence>
<evidence type="ECO:0000313" key="2">
    <source>
        <dbReference type="EMBL" id="EXF82938.1"/>
    </source>
</evidence>
<proteinExistence type="predicted"/>